<name>A0A7I4Y4N4_HAECO</name>
<evidence type="ECO:0000313" key="2">
    <source>
        <dbReference type="WBParaSite" id="HCON_00051400-00001"/>
    </source>
</evidence>
<protein>
    <submittedName>
        <fullName evidence="2">Transposase</fullName>
    </submittedName>
</protein>
<dbReference type="AlphaFoldDB" id="A0A7I4Y4N4"/>
<reference evidence="2" key="1">
    <citation type="submission" date="2020-12" db="UniProtKB">
        <authorList>
            <consortium name="WormBaseParasite"/>
        </authorList>
    </citation>
    <scope>IDENTIFICATION</scope>
    <source>
        <strain evidence="2">MHco3</strain>
    </source>
</reference>
<dbReference type="WBParaSite" id="HCON_00051400-00001">
    <property type="protein sequence ID" value="HCON_00051400-00001"/>
    <property type="gene ID" value="HCON_00051400"/>
</dbReference>
<dbReference type="Proteomes" id="UP000025227">
    <property type="component" value="Unplaced"/>
</dbReference>
<sequence>PEQSVDMEWNAADCFCHRRRRQCCFFAMSRKRMPTATNNSFDANFSRNKANSDYTSGLDALQVAERRLCAKGSLALDERWTIRKKSG</sequence>
<organism evidence="1 2">
    <name type="scientific">Haemonchus contortus</name>
    <name type="common">Barber pole worm</name>
    <dbReference type="NCBI Taxonomy" id="6289"/>
    <lineage>
        <taxon>Eukaryota</taxon>
        <taxon>Metazoa</taxon>
        <taxon>Ecdysozoa</taxon>
        <taxon>Nematoda</taxon>
        <taxon>Chromadorea</taxon>
        <taxon>Rhabditida</taxon>
        <taxon>Rhabditina</taxon>
        <taxon>Rhabditomorpha</taxon>
        <taxon>Strongyloidea</taxon>
        <taxon>Trichostrongylidae</taxon>
        <taxon>Haemonchus</taxon>
    </lineage>
</organism>
<accession>A0A7I4Y4N4</accession>
<proteinExistence type="predicted"/>
<evidence type="ECO:0000313" key="1">
    <source>
        <dbReference type="Proteomes" id="UP000025227"/>
    </source>
</evidence>
<keyword evidence="1" id="KW-1185">Reference proteome</keyword>